<keyword evidence="1" id="KW-0328">Glycosyltransferase</keyword>
<keyword evidence="2" id="KW-1185">Reference proteome</keyword>
<dbReference type="Pfam" id="PF13692">
    <property type="entry name" value="Glyco_trans_1_4"/>
    <property type="match status" value="1"/>
</dbReference>
<dbReference type="EMBL" id="JBFOCI010000003">
    <property type="protein sequence ID" value="MEW9806571.1"/>
    <property type="molecule type" value="Genomic_DNA"/>
</dbReference>
<reference evidence="1 2" key="1">
    <citation type="submission" date="2024-06" db="EMBL/GenBank/DDBJ databases">
        <authorList>
            <person name="Tuo L."/>
        </authorList>
    </citation>
    <scope>NUCLEOTIDE SEQUENCE [LARGE SCALE GENOMIC DNA]</scope>
    <source>
        <strain evidence="1 2">ZMM04-5</strain>
    </source>
</reference>
<gene>
    <name evidence="1" type="ORF">ABUE31_11310</name>
</gene>
<dbReference type="PANTHER" id="PTHR45947">
    <property type="entry name" value="SULFOQUINOVOSYL TRANSFERASE SQD2"/>
    <property type="match status" value="1"/>
</dbReference>
<dbReference type="Proteomes" id="UP001556196">
    <property type="component" value="Unassembled WGS sequence"/>
</dbReference>
<sequence length="363" mass="39099">MSVVAFYAPMKPPDDPVPSGDRTMARALVAALDTAGLGEVRLVSTLRSRDGAGEASAQDRIFEAAEIEIERLSSGPRPDLWVTYHSYYKAPDLLGPRLARLWGIPYAIVEGTRASSRLRGPYARFAKAAEEACDSADVIFYLTEYDREALERDRVRDQRLARLRPFLAAETLPALPERAHSDTIRLLACAMFRAGDKLASYRALAEALAHVGSPDWSLRIVGDGPARAEVEALFERFAGKVRFLGALDQDGVAAEFRGGDLLVWPGVGEAFGMVYIEAQAQGCPVLAEDRQGVRDVVGDGGWLVPPGDRLAYASAIDALAADPDRRAATGIAGRRRIAANHLLPAARATLRGALAPLIGGRPS</sequence>
<dbReference type="PANTHER" id="PTHR45947:SF3">
    <property type="entry name" value="SULFOQUINOVOSYL TRANSFERASE SQD2"/>
    <property type="match status" value="1"/>
</dbReference>
<accession>A0ABV3QZQ4</accession>
<dbReference type="GO" id="GO:0016757">
    <property type="term" value="F:glycosyltransferase activity"/>
    <property type="evidence" value="ECO:0007669"/>
    <property type="project" value="UniProtKB-KW"/>
</dbReference>
<evidence type="ECO:0000313" key="2">
    <source>
        <dbReference type="Proteomes" id="UP001556196"/>
    </source>
</evidence>
<dbReference type="InterPro" id="IPR050194">
    <property type="entry name" value="Glycosyltransferase_grp1"/>
</dbReference>
<dbReference type="SUPFAM" id="SSF53756">
    <property type="entry name" value="UDP-Glycosyltransferase/glycogen phosphorylase"/>
    <property type="match status" value="1"/>
</dbReference>
<comment type="caution">
    <text evidence="1">The sequence shown here is derived from an EMBL/GenBank/DDBJ whole genome shotgun (WGS) entry which is preliminary data.</text>
</comment>
<proteinExistence type="predicted"/>
<dbReference type="EC" id="2.4.-.-" evidence="1"/>
<keyword evidence="1" id="KW-0808">Transferase</keyword>
<evidence type="ECO:0000313" key="1">
    <source>
        <dbReference type="EMBL" id="MEW9806571.1"/>
    </source>
</evidence>
<dbReference type="CDD" id="cd03801">
    <property type="entry name" value="GT4_PimA-like"/>
    <property type="match status" value="1"/>
</dbReference>
<dbReference type="Gene3D" id="3.40.50.2000">
    <property type="entry name" value="Glycogen Phosphorylase B"/>
    <property type="match status" value="2"/>
</dbReference>
<protein>
    <submittedName>
        <fullName evidence="1">Glycosyltransferase family 4 protein</fullName>
        <ecNumber evidence="1">2.4.-.-</ecNumber>
    </submittedName>
</protein>
<name>A0ABV3QZQ4_9HYPH</name>
<organism evidence="1 2">
    <name type="scientific">Mesorhizobium marinum</name>
    <dbReference type="NCBI Taxonomy" id="3228790"/>
    <lineage>
        <taxon>Bacteria</taxon>
        <taxon>Pseudomonadati</taxon>
        <taxon>Pseudomonadota</taxon>
        <taxon>Alphaproteobacteria</taxon>
        <taxon>Hyphomicrobiales</taxon>
        <taxon>Phyllobacteriaceae</taxon>
        <taxon>Mesorhizobium</taxon>
    </lineage>
</organism>
<dbReference type="RefSeq" id="WP_367723706.1">
    <property type="nucleotide sequence ID" value="NZ_JBFOCI010000003.1"/>
</dbReference>